<feature type="non-terminal residue" evidence="2">
    <location>
        <position position="164"/>
    </location>
</feature>
<sequence>MESPQSAKSIDPNIFGPSAPPVKNSKSINNNINNHNHNQLHDIDLRRLILFNLPIDLIQEYLELYLEYLSGETEIERIDYSNLEDTTVMVTFKTDLDMTEVRRRHGTRTKLNDSEISLAEVTSPTTVMIRNLPADISRDVIELYFSNRRRSDGGLVADVSLDHE</sequence>
<gene>
    <name evidence="2" type="ORF">SMN809_LOCUS83521</name>
</gene>
<protein>
    <recommendedName>
        <fullName evidence="4">RRM domain-containing protein</fullName>
    </recommendedName>
</protein>
<evidence type="ECO:0000313" key="3">
    <source>
        <dbReference type="Proteomes" id="UP000676336"/>
    </source>
</evidence>
<dbReference type="AlphaFoldDB" id="A0A8S3JZ84"/>
<comment type="caution">
    <text evidence="2">The sequence shown here is derived from an EMBL/GenBank/DDBJ whole genome shotgun (WGS) entry which is preliminary data.</text>
</comment>
<dbReference type="Proteomes" id="UP000676336">
    <property type="component" value="Unassembled WGS sequence"/>
</dbReference>
<evidence type="ECO:0000256" key="1">
    <source>
        <dbReference type="SAM" id="MobiDB-lite"/>
    </source>
</evidence>
<proteinExistence type="predicted"/>
<feature type="region of interest" description="Disordered" evidence="1">
    <location>
        <begin position="1"/>
        <end position="27"/>
    </location>
</feature>
<dbReference type="InterPro" id="IPR012677">
    <property type="entry name" value="Nucleotide-bd_a/b_plait_sf"/>
</dbReference>
<name>A0A8S3JZ84_9BILA</name>
<reference evidence="2" key="1">
    <citation type="submission" date="2021-02" db="EMBL/GenBank/DDBJ databases">
        <authorList>
            <person name="Nowell W R."/>
        </authorList>
    </citation>
    <scope>NUCLEOTIDE SEQUENCE</scope>
</reference>
<accession>A0A8S3JZ84</accession>
<dbReference type="EMBL" id="CAJOBI010355919">
    <property type="protein sequence ID" value="CAF5223856.1"/>
    <property type="molecule type" value="Genomic_DNA"/>
</dbReference>
<evidence type="ECO:0000313" key="2">
    <source>
        <dbReference type="EMBL" id="CAF5223856.1"/>
    </source>
</evidence>
<dbReference type="Gene3D" id="3.30.70.330">
    <property type="match status" value="1"/>
</dbReference>
<feature type="non-terminal residue" evidence="2">
    <location>
        <position position="1"/>
    </location>
</feature>
<evidence type="ECO:0008006" key="4">
    <source>
        <dbReference type="Google" id="ProtNLM"/>
    </source>
</evidence>
<organism evidence="2 3">
    <name type="scientific">Rotaria magnacalcarata</name>
    <dbReference type="NCBI Taxonomy" id="392030"/>
    <lineage>
        <taxon>Eukaryota</taxon>
        <taxon>Metazoa</taxon>
        <taxon>Spiralia</taxon>
        <taxon>Gnathifera</taxon>
        <taxon>Rotifera</taxon>
        <taxon>Eurotatoria</taxon>
        <taxon>Bdelloidea</taxon>
        <taxon>Philodinida</taxon>
        <taxon>Philodinidae</taxon>
        <taxon>Rotaria</taxon>
    </lineage>
</organism>